<dbReference type="Proteomes" id="UP001501343">
    <property type="component" value="Unassembled WGS sequence"/>
</dbReference>
<evidence type="ECO:0000313" key="2">
    <source>
        <dbReference type="Proteomes" id="UP001501343"/>
    </source>
</evidence>
<comment type="caution">
    <text evidence="1">The sequence shown here is derived from an EMBL/GenBank/DDBJ whole genome shotgun (WGS) entry which is preliminary data.</text>
</comment>
<dbReference type="RefSeq" id="WP_248145027.1">
    <property type="nucleotide sequence ID" value="NZ_BAAAOF010000002.1"/>
</dbReference>
<sequence length="127" mass="12642">MARKQVGAAASGSTDVVTVADIAAAKLVTESAQTANYTLVLADGGNAVSMSNASARTITVPPNSTAAFPVGTVIELLRLGSGAVTVVAGSGVTIRTAGGLLALRAQYSAASIRKRATNEWVLVGDLA</sequence>
<reference evidence="1 2" key="1">
    <citation type="journal article" date="2019" name="Int. J. Syst. Evol. Microbiol.">
        <title>The Global Catalogue of Microorganisms (GCM) 10K type strain sequencing project: providing services to taxonomists for standard genome sequencing and annotation.</title>
        <authorList>
            <consortium name="The Broad Institute Genomics Platform"/>
            <consortium name="The Broad Institute Genome Sequencing Center for Infectious Disease"/>
            <person name="Wu L."/>
            <person name="Ma J."/>
        </authorList>
    </citation>
    <scope>NUCLEOTIDE SEQUENCE [LARGE SCALE GENOMIC DNA]</scope>
    <source>
        <strain evidence="1 2">JCM 14900</strain>
    </source>
</reference>
<dbReference type="EMBL" id="BAAAOF010000002">
    <property type="protein sequence ID" value="GAA1915361.1"/>
    <property type="molecule type" value="Genomic_DNA"/>
</dbReference>
<gene>
    <name evidence="1" type="ORF">GCM10009775_04820</name>
</gene>
<organism evidence="1 2">
    <name type="scientific">Microbacterium aoyamense</name>
    <dbReference type="NCBI Taxonomy" id="344166"/>
    <lineage>
        <taxon>Bacteria</taxon>
        <taxon>Bacillati</taxon>
        <taxon>Actinomycetota</taxon>
        <taxon>Actinomycetes</taxon>
        <taxon>Micrococcales</taxon>
        <taxon>Microbacteriaceae</taxon>
        <taxon>Microbacterium</taxon>
    </lineage>
</organism>
<evidence type="ECO:0000313" key="1">
    <source>
        <dbReference type="EMBL" id="GAA1915361.1"/>
    </source>
</evidence>
<keyword evidence="2" id="KW-1185">Reference proteome</keyword>
<proteinExistence type="predicted"/>
<protein>
    <submittedName>
        <fullName evidence="1">Uncharacterized protein</fullName>
    </submittedName>
</protein>
<name>A0ABN2PBW4_9MICO</name>
<accession>A0ABN2PBW4</accession>